<dbReference type="AlphaFoldDB" id="A0A1G2HRP4"/>
<evidence type="ECO:0000313" key="1">
    <source>
        <dbReference type="EMBL" id="OGZ65202.1"/>
    </source>
</evidence>
<gene>
    <name evidence="1" type="ORF">A2822_01170</name>
</gene>
<name>A0A1G2HRP4_9BACT</name>
<organism evidence="1 2">
    <name type="scientific">Candidatus Staskawiczbacteria bacterium RIFCSPHIGHO2_01_FULL_41_41</name>
    <dbReference type="NCBI Taxonomy" id="1802203"/>
    <lineage>
        <taxon>Bacteria</taxon>
        <taxon>Candidatus Staskawicziibacteriota</taxon>
    </lineage>
</organism>
<dbReference type="EMBL" id="MHOP01000026">
    <property type="protein sequence ID" value="OGZ65202.1"/>
    <property type="molecule type" value="Genomic_DNA"/>
</dbReference>
<comment type="caution">
    <text evidence="1">The sequence shown here is derived from an EMBL/GenBank/DDBJ whole genome shotgun (WGS) entry which is preliminary data.</text>
</comment>
<evidence type="ECO:0000313" key="2">
    <source>
        <dbReference type="Proteomes" id="UP000178774"/>
    </source>
</evidence>
<proteinExistence type="predicted"/>
<accession>A0A1G2HRP4</accession>
<sequence>MSDSLYEGLWISPNFIVERFNEIIQQCGSDFAIKSVKCKHEREAWVGALFALGQRRISQYQYHYHVEIETEQETPDVYVSYLEVTNKGNQRLIANIEVTDWVENSQGDLMEIINKKINKRYPNHFFLVVYVRWPGKAINFDYLYDEISKQKVPFQEIWILLAYADHDYQVTQVYPRKGLIRFNLQEELEKNKNQNYFSRFLKRDTGTEWVNLGKPPVIPLPDCKNKLDV</sequence>
<reference evidence="1 2" key="1">
    <citation type="journal article" date="2016" name="Nat. Commun.">
        <title>Thousands of microbial genomes shed light on interconnected biogeochemical processes in an aquifer system.</title>
        <authorList>
            <person name="Anantharaman K."/>
            <person name="Brown C.T."/>
            <person name="Hug L.A."/>
            <person name="Sharon I."/>
            <person name="Castelle C.J."/>
            <person name="Probst A.J."/>
            <person name="Thomas B.C."/>
            <person name="Singh A."/>
            <person name="Wilkins M.J."/>
            <person name="Karaoz U."/>
            <person name="Brodie E.L."/>
            <person name="Williams K.H."/>
            <person name="Hubbard S.S."/>
            <person name="Banfield J.F."/>
        </authorList>
    </citation>
    <scope>NUCLEOTIDE SEQUENCE [LARGE SCALE GENOMIC DNA]</scope>
</reference>
<protein>
    <submittedName>
        <fullName evidence="1">Uncharacterized protein</fullName>
    </submittedName>
</protein>
<dbReference type="Proteomes" id="UP000178774">
    <property type="component" value="Unassembled WGS sequence"/>
</dbReference>